<dbReference type="RefSeq" id="WP_093080315.1">
    <property type="nucleotide sequence ID" value="NZ_FNBE01000005.1"/>
</dbReference>
<dbReference type="CDD" id="cd08899">
    <property type="entry name" value="SRPBCC_CalC_Aha1-like_6"/>
    <property type="match status" value="1"/>
</dbReference>
<accession>A0A1G7LDB7</accession>
<sequence>MTDRMSTADGRARVRVERRYPHAIEKVWRAVTEPEHLGAWFPSPVELDLRPGGAMRFAAFEEGEGGSGRVVAVEPPHLFVFLWDTEEIRIELTPEAGETVVALTHTFDDRPLGASLAAGWGACLAALRAVVAGEPVPPAGRMIDEHEELVRLFGLDRPVLTEGPDGWSARFDRQLTCPADVAWELVLDGAPAPEFDPGPGEPGDHVRVELVPGSGQGARLVLTVSGADPAEREAAVAQWRGAVERVAREAAEWAHNREKADVSAL</sequence>
<dbReference type="Pfam" id="PF08327">
    <property type="entry name" value="AHSA1"/>
    <property type="match status" value="1"/>
</dbReference>
<dbReference type="InterPro" id="IPR013538">
    <property type="entry name" value="ASHA1/2-like_C"/>
</dbReference>
<dbReference type="Gene3D" id="3.30.530.20">
    <property type="match status" value="2"/>
</dbReference>
<proteinExistence type="inferred from homology"/>
<name>A0A1G7LDB7_PSEOR</name>
<reference evidence="3 4" key="1">
    <citation type="submission" date="2016-10" db="EMBL/GenBank/DDBJ databases">
        <authorList>
            <person name="de Groot N.N."/>
        </authorList>
    </citation>
    <scope>NUCLEOTIDE SEQUENCE [LARGE SCALE GENOMIC DNA]</scope>
    <source>
        <strain evidence="3 4">CGMCC 4.3143</strain>
    </source>
</reference>
<evidence type="ECO:0000259" key="2">
    <source>
        <dbReference type="Pfam" id="PF08327"/>
    </source>
</evidence>
<evidence type="ECO:0000313" key="4">
    <source>
        <dbReference type="Proteomes" id="UP000198967"/>
    </source>
</evidence>
<dbReference type="STRING" id="366584.SAMN05216377_10554"/>
<dbReference type="Proteomes" id="UP000198967">
    <property type="component" value="Unassembled WGS sequence"/>
</dbReference>
<dbReference type="AlphaFoldDB" id="A0A1G7LDB7"/>
<dbReference type="EMBL" id="FNBE01000005">
    <property type="protein sequence ID" value="SDF47527.1"/>
    <property type="molecule type" value="Genomic_DNA"/>
</dbReference>
<dbReference type="SUPFAM" id="SSF55961">
    <property type="entry name" value="Bet v1-like"/>
    <property type="match status" value="1"/>
</dbReference>
<evidence type="ECO:0000313" key="3">
    <source>
        <dbReference type="EMBL" id="SDF47527.1"/>
    </source>
</evidence>
<gene>
    <name evidence="3" type="ORF">SAMN05216377_10554</name>
</gene>
<dbReference type="InterPro" id="IPR023393">
    <property type="entry name" value="START-like_dom_sf"/>
</dbReference>
<protein>
    <submittedName>
        <fullName evidence="3">Uncharacterized conserved protein YndB, AHSA1/START domain</fullName>
    </submittedName>
</protein>
<keyword evidence="4" id="KW-1185">Reference proteome</keyword>
<feature type="domain" description="Activator of Hsp90 ATPase homologue 1/2-like C-terminal" evidence="2">
    <location>
        <begin position="23"/>
        <end position="131"/>
    </location>
</feature>
<organism evidence="3 4">
    <name type="scientific">Pseudonocardia oroxyli</name>
    <dbReference type="NCBI Taxonomy" id="366584"/>
    <lineage>
        <taxon>Bacteria</taxon>
        <taxon>Bacillati</taxon>
        <taxon>Actinomycetota</taxon>
        <taxon>Actinomycetes</taxon>
        <taxon>Pseudonocardiales</taxon>
        <taxon>Pseudonocardiaceae</taxon>
        <taxon>Pseudonocardia</taxon>
    </lineage>
</organism>
<dbReference type="OrthoDB" id="9803476at2"/>
<comment type="similarity">
    <text evidence="1">Belongs to the AHA1 family.</text>
</comment>
<evidence type="ECO:0000256" key="1">
    <source>
        <dbReference type="ARBA" id="ARBA00006817"/>
    </source>
</evidence>